<accession>X1TIJ8</accession>
<evidence type="ECO:0000313" key="1">
    <source>
        <dbReference type="EMBL" id="GAJ05079.1"/>
    </source>
</evidence>
<proteinExistence type="predicted"/>
<comment type="caution">
    <text evidence="1">The sequence shown here is derived from an EMBL/GenBank/DDBJ whole genome shotgun (WGS) entry which is preliminary data.</text>
</comment>
<dbReference type="EMBL" id="BARW01034319">
    <property type="protein sequence ID" value="GAJ05079.1"/>
    <property type="molecule type" value="Genomic_DNA"/>
</dbReference>
<organism evidence="1">
    <name type="scientific">marine sediment metagenome</name>
    <dbReference type="NCBI Taxonomy" id="412755"/>
    <lineage>
        <taxon>unclassified sequences</taxon>
        <taxon>metagenomes</taxon>
        <taxon>ecological metagenomes</taxon>
    </lineage>
</organism>
<protein>
    <submittedName>
        <fullName evidence="1">Uncharacterized protein</fullName>
    </submittedName>
</protein>
<dbReference type="AlphaFoldDB" id="X1TIJ8"/>
<feature type="non-terminal residue" evidence="1">
    <location>
        <position position="1"/>
    </location>
</feature>
<gene>
    <name evidence="1" type="ORF">S12H4_53813</name>
</gene>
<reference evidence="1" key="1">
    <citation type="journal article" date="2014" name="Front. Microbiol.">
        <title>High frequency of phylogenetically diverse reductive dehalogenase-homologous genes in deep subseafloor sedimentary metagenomes.</title>
        <authorList>
            <person name="Kawai M."/>
            <person name="Futagami T."/>
            <person name="Toyoda A."/>
            <person name="Takaki Y."/>
            <person name="Nishi S."/>
            <person name="Hori S."/>
            <person name="Arai W."/>
            <person name="Tsubouchi T."/>
            <person name="Morono Y."/>
            <person name="Uchiyama I."/>
            <person name="Ito T."/>
            <person name="Fujiyama A."/>
            <person name="Inagaki F."/>
            <person name="Takami H."/>
        </authorList>
    </citation>
    <scope>NUCLEOTIDE SEQUENCE</scope>
    <source>
        <strain evidence="1">Expedition CK06-06</strain>
    </source>
</reference>
<sequence>IVKAQKVSKKHGLDENLWHNIKSVAPKVSGWRHKETLGYVDKITTMME</sequence>
<name>X1TIJ8_9ZZZZ</name>